<dbReference type="STRING" id="877455.Metbo_0491"/>
<gene>
    <name evidence="2" type="ordered locus">Metbo_0491</name>
</gene>
<dbReference type="EMBL" id="CP002551">
    <property type="protein sequence ID" value="ADZ08743.1"/>
    <property type="molecule type" value="Genomic_DNA"/>
</dbReference>
<dbReference type="GO" id="GO:0042558">
    <property type="term" value="P:pteridine-containing compound metabolic process"/>
    <property type="evidence" value="ECO:0007669"/>
    <property type="project" value="InterPro"/>
</dbReference>
<dbReference type="eggNOG" id="arCOG01978">
    <property type="taxonomic scope" value="Archaea"/>
</dbReference>
<dbReference type="NCBIfam" id="TIGR00284">
    <property type="entry name" value="dihydropteroate synthase-like protein"/>
    <property type="match status" value="1"/>
</dbReference>
<dbReference type="RefSeq" id="WP_013644094.1">
    <property type="nucleotide sequence ID" value="NC_015216.1"/>
</dbReference>
<reference evidence="2 3" key="2">
    <citation type="journal article" date="2014" name="Int. J. Syst. Evol. Microbiol.">
        <title>Methanobacterium paludis sp. nov. and a novel strain of Methanobacterium lacus isolated from northern peatlands.</title>
        <authorList>
            <person name="Cadillo-Quiroz H."/>
            <person name="Brauer S.L."/>
            <person name="Goodson N."/>
            <person name="Yavitt J.B."/>
            <person name="Zinder S.H."/>
        </authorList>
    </citation>
    <scope>NUCLEOTIDE SEQUENCE [LARGE SCALE GENOMIC DNA]</scope>
    <source>
        <strain evidence="2 3">AL-21</strain>
    </source>
</reference>
<dbReference type="Gene3D" id="3.20.20.20">
    <property type="entry name" value="Dihydropteroate synthase-like"/>
    <property type="match status" value="1"/>
</dbReference>
<proteinExistence type="predicted"/>
<feature type="domain" description="Pterin-binding" evidence="1">
    <location>
        <begin position="160"/>
        <end position="403"/>
    </location>
</feature>
<dbReference type="KEGG" id="mel:Metbo_0491"/>
<name>F0T9J5_METLA</name>
<dbReference type="Proteomes" id="UP000007490">
    <property type="component" value="Chromosome"/>
</dbReference>
<keyword evidence="3" id="KW-1185">Reference proteome</keyword>
<dbReference type="SUPFAM" id="SSF51717">
    <property type="entry name" value="Dihydropteroate synthetase-like"/>
    <property type="match status" value="1"/>
</dbReference>
<dbReference type="InterPro" id="IPR005236">
    <property type="entry name" value="Dihydropt_synth"/>
</dbReference>
<evidence type="ECO:0000313" key="3">
    <source>
        <dbReference type="Proteomes" id="UP000007490"/>
    </source>
</evidence>
<reference evidence="3" key="1">
    <citation type="submission" date="2011-02" db="EMBL/GenBank/DDBJ databases">
        <title>Complete sequence of Methanobacterium sp. AL-21.</title>
        <authorList>
            <consortium name="US DOE Joint Genome Institute"/>
            <person name="Lucas S."/>
            <person name="Copeland A."/>
            <person name="Lapidus A."/>
            <person name="Cheng J.-F."/>
            <person name="Goodwin L."/>
            <person name="Pitluck S."/>
            <person name="Chertkov O."/>
            <person name="Detter J.C."/>
            <person name="Han C."/>
            <person name="Tapia R."/>
            <person name="Land M."/>
            <person name="Hauser L."/>
            <person name="Kyrpides N."/>
            <person name="Ivanova N."/>
            <person name="Mikhailova N."/>
            <person name="Pagani I."/>
            <person name="Cadillo-Quiroz H."/>
            <person name="Imachi H."/>
            <person name="Zinder S."/>
            <person name="Liu W."/>
            <person name="Woyke T."/>
        </authorList>
    </citation>
    <scope>NUCLEOTIDE SEQUENCE [LARGE SCALE GENOMIC DNA]</scope>
    <source>
        <strain evidence="3">AL-21</strain>
    </source>
</reference>
<evidence type="ECO:0000259" key="1">
    <source>
        <dbReference type="PROSITE" id="PS50972"/>
    </source>
</evidence>
<dbReference type="GeneID" id="10276931"/>
<dbReference type="InterPro" id="IPR000489">
    <property type="entry name" value="Pterin-binding_dom"/>
</dbReference>
<protein>
    <submittedName>
        <fullName evidence="2">Dihydropteroate synthase-related protein</fullName>
    </submittedName>
</protein>
<dbReference type="InterPro" id="IPR025595">
    <property type="entry name" value="PterinBD-DUF4346"/>
</dbReference>
<dbReference type="PROSITE" id="PS50972">
    <property type="entry name" value="PTERIN_BINDING"/>
    <property type="match status" value="1"/>
</dbReference>
<dbReference type="Pfam" id="PF00809">
    <property type="entry name" value="Pterin_bind"/>
    <property type="match status" value="1"/>
</dbReference>
<evidence type="ECO:0000313" key="2">
    <source>
        <dbReference type="EMBL" id="ADZ08743.1"/>
    </source>
</evidence>
<dbReference type="OrthoDB" id="70327at2157"/>
<organism evidence="2 3">
    <name type="scientific">Methanobacterium lacus (strain AL-21)</name>
    <dbReference type="NCBI Taxonomy" id="877455"/>
    <lineage>
        <taxon>Archaea</taxon>
        <taxon>Methanobacteriati</taxon>
        <taxon>Methanobacteriota</taxon>
        <taxon>Methanomada group</taxon>
        <taxon>Methanobacteria</taxon>
        <taxon>Methanobacteriales</taxon>
        <taxon>Methanobacteriaceae</taxon>
        <taxon>Methanobacterium</taxon>
    </lineage>
</organism>
<sequence length="535" mass="59922">MKVLIITANLASPIVIKETSKSKHKIHVHVVDTPIAAFLTPKRIVEELEKYGRKHDLNDGMEDRINTFDLNDFDIILTPGLVRKDVEYVWKKTGIKTYKGPTDAADLSTVLDIIEKLDLSTKISADKFIEEEQRKKALKFIEDFEADETKTKKLLKKPENILVGNLAVGEDFPMRVLAEIANAPLLSDFELLKKAKYFVESGAHMVDIGMIAGETHIERIPRMVEIIKDNLDVAVSIDTLNPREIKAAVESDVDLVLSLDHGNCEEVLPYLEAKNIPAVILPTDYSKNWVPKTVDERVNSIVDIRKKCTSIDVIADLILDPINSHSIVDSFMACHKFKQNNREPVFFGVGNVTELLDTDSVGVNSLLAGIGMELGVSVLFTPEESGKTFGSVKELAISSKMMFLAKNRKSIPKDLGINLVQYKDKGKLDSCIEELELDVPVVEGSEDYTFKQDPSGSFKIIAENGEVVAVHYIKMKPQLIIKGKTSKAVYDEIIKRKLVTRIEHATYLGSELEKAEIAAKLNKKYLQDFPLFKRI</sequence>
<accession>F0T9J5</accession>
<dbReference type="Pfam" id="PF14251">
    <property type="entry name" value="PterinBD-DUF4346"/>
    <property type="match status" value="1"/>
</dbReference>
<dbReference type="HOGENOM" id="CLU_041129_0_0_2"/>
<dbReference type="InterPro" id="IPR011005">
    <property type="entry name" value="Dihydropteroate_synth-like_sf"/>
</dbReference>
<dbReference type="AlphaFoldDB" id="F0T9J5"/>